<dbReference type="SUPFAM" id="SSF55073">
    <property type="entry name" value="Nucleotide cyclase"/>
    <property type="match status" value="1"/>
</dbReference>
<dbReference type="InterPro" id="IPR043128">
    <property type="entry name" value="Rev_trsase/Diguanyl_cyclase"/>
</dbReference>
<gene>
    <name evidence="1" type="ORF">UFOPK2289_00826</name>
    <name evidence="2" type="ORF">UFOPK2822_00744</name>
    <name evidence="3" type="ORF">UFOPK3346_00889</name>
    <name evidence="4" type="ORF">UFOPK3670_01132</name>
    <name evidence="5" type="ORF">UFOPK4308_01179</name>
</gene>
<sequence>MHSHDGIQDSFTRLSAPSALYEHLRRELSRCERDGSALWLIRFVLKAHSPYEFEVLSFAQTLHEICRVEDLCARTGELEFILVLRSDEKGAHIALRRIWEKWQIDPEYSALECSSISSNTGEGALELLNRLELEPTLTSL</sequence>
<dbReference type="EMBL" id="CAEZWT010000020">
    <property type="protein sequence ID" value="CAB4665736.1"/>
    <property type="molecule type" value="Genomic_DNA"/>
</dbReference>
<evidence type="ECO:0000313" key="4">
    <source>
        <dbReference type="EMBL" id="CAB4928648.1"/>
    </source>
</evidence>
<evidence type="ECO:0000313" key="1">
    <source>
        <dbReference type="EMBL" id="CAB4665736.1"/>
    </source>
</evidence>
<proteinExistence type="predicted"/>
<reference evidence="5" key="1">
    <citation type="submission" date="2020-05" db="EMBL/GenBank/DDBJ databases">
        <authorList>
            <person name="Chiriac C."/>
            <person name="Salcher M."/>
            <person name="Ghai R."/>
            <person name="Kavagutti S V."/>
        </authorList>
    </citation>
    <scope>NUCLEOTIDE SEQUENCE</scope>
</reference>
<dbReference type="Gene3D" id="3.30.70.270">
    <property type="match status" value="1"/>
</dbReference>
<evidence type="ECO:0000313" key="5">
    <source>
        <dbReference type="EMBL" id="CAB5062139.1"/>
    </source>
</evidence>
<dbReference type="EMBL" id="CAFBMV010000008">
    <property type="protein sequence ID" value="CAB4928648.1"/>
    <property type="molecule type" value="Genomic_DNA"/>
</dbReference>
<dbReference type="InterPro" id="IPR029787">
    <property type="entry name" value="Nucleotide_cyclase"/>
</dbReference>
<evidence type="ECO:0000313" key="2">
    <source>
        <dbReference type="EMBL" id="CAB4749847.1"/>
    </source>
</evidence>
<dbReference type="EMBL" id="CAEZZC010000008">
    <property type="protein sequence ID" value="CAB4749847.1"/>
    <property type="molecule type" value="Genomic_DNA"/>
</dbReference>
<evidence type="ECO:0000313" key="3">
    <source>
        <dbReference type="EMBL" id="CAB4868526.1"/>
    </source>
</evidence>
<name>A0A6J7U7H7_9ZZZZ</name>
<protein>
    <submittedName>
        <fullName evidence="5">Unannotated protein</fullName>
    </submittedName>
</protein>
<dbReference type="EMBL" id="CAFBQL010000008">
    <property type="protein sequence ID" value="CAB5062139.1"/>
    <property type="molecule type" value="Genomic_DNA"/>
</dbReference>
<dbReference type="AlphaFoldDB" id="A0A6J7U7H7"/>
<dbReference type="EMBL" id="CAFBLE010000006">
    <property type="protein sequence ID" value="CAB4868526.1"/>
    <property type="molecule type" value="Genomic_DNA"/>
</dbReference>
<accession>A0A6J7U7H7</accession>
<organism evidence="5">
    <name type="scientific">freshwater metagenome</name>
    <dbReference type="NCBI Taxonomy" id="449393"/>
    <lineage>
        <taxon>unclassified sequences</taxon>
        <taxon>metagenomes</taxon>
        <taxon>ecological metagenomes</taxon>
    </lineage>
</organism>